<comment type="caution">
    <text evidence="7">The sequence shown here is derived from an EMBL/GenBank/DDBJ whole genome shotgun (WGS) entry which is preliminary data.</text>
</comment>
<keyword evidence="3" id="KW-0285">Flavoprotein</keyword>
<evidence type="ECO:0000313" key="8">
    <source>
        <dbReference type="Proteomes" id="UP001500420"/>
    </source>
</evidence>
<evidence type="ECO:0000256" key="2">
    <source>
        <dbReference type="ARBA" id="ARBA00005272"/>
    </source>
</evidence>
<dbReference type="InterPro" id="IPR036188">
    <property type="entry name" value="FAD/NAD-bd_sf"/>
</dbReference>
<accession>A0AAV3TDQ9</accession>
<dbReference type="AlphaFoldDB" id="A0AAV3TDQ9"/>
<proteinExistence type="inferred from homology"/>
<evidence type="ECO:0000256" key="4">
    <source>
        <dbReference type="ARBA" id="ARBA00022827"/>
    </source>
</evidence>
<dbReference type="InterPro" id="IPR051169">
    <property type="entry name" value="NADH-Q_oxidoreductase"/>
</dbReference>
<dbReference type="GO" id="GO:0003955">
    <property type="term" value="F:NAD(P)H dehydrogenase (quinone) activity"/>
    <property type="evidence" value="ECO:0007669"/>
    <property type="project" value="TreeGrafter"/>
</dbReference>
<evidence type="ECO:0000256" key="1">
    <source>
        <dbReference type="ARBA" id="ARBA00001974"/>
    </source>
</evidence>
<keyword evidence="8" id="KW-1185">Reference proteome</keyword>
<evidence type="ECO:0000313" key="7">
    <source>
        <dbReference type="EMBL" id="GAA0681043.1"/>
    </source>
</evidence>
<evidence type="ECO:0000256" key="5">
    <source>
        <dbReference type="ARBA" id="ARBA00023002"/>
    </source>
</evidence>
<keyword evidence="5" id="KW-0560">Oxidoreductase</keyword>
<evidence type="ECO:0000256" key="3">
    <source>
        <dbReference type="ARBA" id="ARBA00022630"/>
    </source>
</evidence>
<comment type="cofactor">
    <cofactor evidence="1">
        <name>FAD</name>
        <dbReference type="ChEBI" id="CHEBI:57692"/>
    </cofactor>
</comment>
<dbReference type="GO" id="GO:0019646">
    <property type="term" value="P:aerobic electron transport chain"/>
    <property type="evidence" value="ECO:0007669"/>
    <property type="project" value="TreeGrafter"/>
</dbReference>
<sequence length="392" mass="41128">MRVLVLGGGYAGVALTRRLEDRLPDDVELLLVDDTGEHLVQHELHRAIRRPAIVDEISIPLSDVTYRADVETAAVTGIDADERVVSLADGDRIEYDVCAVCLGAETADYGLPGVAEHGQPLKRLPDAEAIRADYLDALERPDGRIIVGGAGLSGVQVAGELAALAREELGSVDAGPELLLLEQKSAVAPGFDAAFQDAIERALRDRGVRVRTDAVVESASEESVALAGGEELACEQFVWTGGIAGPAALDGERPSVRGDLRIAERTFVLGDAARVVDADGEPVPASAQAAVREARAVAESVVRLVEHERERESGETGEALFPPRAEQFSFDAAGWVVSVGDGAVAQIGPAVLTGRAAKAAKAGTGGGYLGSVGETDRALDLVYDELGWTTDR</sequence>
<dbReference type="EMBL" id="BAAADV010000007">
    <property type="protein sequence ID" value="GAA0681043.1"/>
    <property type="molecule type" value="Genomic_DNA"/>
</dbReference>
<dbReference type="PANTHER" id="PTHR42913:SF3">
    <property type="entry name" value="64 KDA MITOCHONDRIAL NADH DEHYDROGENASE (EUROFUNG)"/>
    <property type="match status" value="1"/>
</dbReference>
<dbReference type="SUPFAM" id="SSF51905">
    <property type="entry name" value="FAD/NAD(P)-binding domain"/>
    <property type="match status" value="2"/>
</dbReference>
<protein>
    <submittedName>
        <fullName evidence="7">NAD(P)/FAD-dependent oxidoreductase</fullName>
    </submittedName>
</protein>
<dbReference type="Proteomes" id="UP001500420">
    <property type="component" value="Unassembled WGS sequence"/>
</dbReference>
<reference evidence="7 8" key="1">
    <citation type="journal article" date="2019" name="Int. J. Syst. Evol. Microbiol.">
        <title>The Global Catalogue of Microorganisms (GCM) 10K type strain sequencing project: providing services to taxonomists for standard genome sequencing and annotation.</title>
        <authorList>
            <consortium name="The Broad Institute Genomics Platform"/>
            <consortium name="The Broad Institute Genome Sequencing Center for Infectious Disease"/>
            <person name="Wu L."/>
            <person name="Ma J."/>
        </authorList>
    </citation>
    <scope>NUCLEOTIDE SEQUENCE [LARGE SCALE GENOMIC DNA]</scope>
    <source>
        <strain evidence="7 8">JCM 16328</strain>
    </source>
</reference>
<dbReference type="Pfam" id="PF07992">
    <property type="entry name" value="Pyr_redox_2"/>
    <property type="match status" value="1"/>
</dbReference>
<dbReference type="Gene3D" id="3.50.50.100">
    <property type="match status" value="1"/>
</dbReference>
<gene>
    <name evidence="7" type="ORF">GCM10009020_32530</name>
</gene>
<evidence type="ECO:0000259" key="6">
    <source>
        <dbReference type="Pfam" id="PF07992"/>
    </source>
</evidence>
<dbReference type="InterPro" id="IPR023753">
    <property type="entry name" value="FAD/NAD-binding_dom"/>
</dbReference>
<feature type="domain" description="FAD/NAD(P)-binding" evidence="6">
    <location>
        <begin position="1"/>
        <end position="294"/>
    </location>
</feature>
<organism evidence="7 8">
    <name type="scientific">Natronoarchaeum mannanilyticum</name>
    <dbReference type="NCBI Taxonomy" id="926360"/>
    <lineage>
        <taxon>Archaea</taxon>
        <taxon>Methanobacteriati</taxon>
        <taxon>Methanobacteriota</taxon>
        <taxon>Stenosarchaea group</taxon>
        <taxon>Halobacteria</taxon>
        <taxon>Halobacteriales</taxon>
        <taxon>Natronoarchaeaceae</taxon>
    </lineage>
</organism>
<comment type="similarity">
    <text evidence="2">Belongs to the NADH dehydrogenase family.</text>
</comment>
<dbReference type="PANTHER" id="PTHR42913">
    <property type="entry name" value="APOPTOSIS-INDUCING FACTOR 1"/>
    <property type="match status" value="1"/>
</dbReference>
<keyword evidence="4" id="KW-0274">FAD</keyword>
<dbReference type="RefSeq" id="WP_343775229.1">
    <property type="nucleotide sequence ID" value="NZ_BAAADV010000007.1"/>
</dbReference>
<name>A0AAV3TDQ9_9EURY</name>